<name>A0A967B6V1_9PROT</name>
<evidence type="ECO:0000313" key="3">
    <source>
        <dbReference type="Proteomes" id="UP000597459"/>
    </source>
</evidence>
<dbReference type="SUPFAM" id="SSF55811">
    <property type="entry name" value="Nudix"/>
    <property type="match status" value="1"/>
</dbReference>
<accession>A0A967B6V1</accession>
<dbReference type="Proteomes" id="UP000597459">
    <property type="component" value="Unassembled WGS sequence"/>
</dbReference>
<dbReference type="AlphaFoldDB" id="A0A967B6V1"/>
<comment type="caution">
    <text evidence="2">The sequence shown here is derived from an EMBL/GenBank/DDBJ whole genome shotgun (WGS) entry which is preliminary data.</text>
</comment>
<dbReference type="EMBL" id="WOTH01000005">
    <property type="protein sequence ID" value="NHO53146.1"/>
    <property type="molecule type" value="Genomic_DNA"/>
</dbReference>
<dbReference type="GO" id="GO:0003824">
    <property type="term" value="F:catalytic activity"/>
    <property type="evidence" value="ECO:0007669"/>
    <property type="project" value="UniProtKB-ARBA"/>
</dbReference>
<dbReference type="RefSeq" id="WP_166313284.1">
    <property type="nucleotide sequence ID" value="NZ_WOTH01000005.1"/>
</dbReference>
<dbReference type="InterPro" id="IPR000086">
    <property type="entry name" value="NUDIX_hydrolase_dom"/>
</dbReference>
<protein>
    <submittedName>
        <fullName evidence="2">Phosphohydrolase</fullName>
    </submittedName>
</protein>
<evidence type="ECO:0000259" key="1">
    <source>
        <dbReference type="PROSITE" id="PS51462"/>
    </source>
</evidence>
<reference evidence="2" key="1">
    <citation type="submission" date="2019-11" db="EMBL/GenBank/DDBJ databases">
        <title>Description of new Acetobacter species.</title>
        <authorList>
            <person name="Cleenwerck I."/>
            <person name="Sombolestani A.S."/>
        </authorList>
    </citation>
    <scope>NUCLEOTIDE SEQUENCE</scope>
    <source>
        <strain evidence="2">LMG 1626</strain>
    </source>
</reference>
<evidence type="ECO:0000313" key="2">
    <source>
        <dbReference type="EMBL" id="NHO53146.1"/>
    </source>
</evidence>
<organism evidence="2 3">
    <name type="scientific">Acetobacter estunensis</name>
    <dbReference type="NCBI Taxonomy" id="104097"/>
    <lineage>
        <taxon>Bacteria</taxon>
        <taxon>Pseudomonadati</taxon>
        <taxon>Pseudomonadota</taxon>
        <taxon>Alphaproteobacteria</taxon>
        <taxon>Acetobacterales</taxon>
        <taxon>Acetobacteraceae</taxon>
        <taxon>Acetobacter</taxon>
    </lineage>
</organism>
<proteinExistence type="predicted"/>
<dbReference type="PROSITE" id="PS51462">
    <property type="entry name" value="NUDIX"/>
    <property type="match status" value="1"/>
</dbReference>
<keyword evidence="3" id="KW-1185">Reference proteome</keyword>
<gene>
    <name evidence="2" type="ORF">GOB87_04115</name>
</gene>
<sequence>MTGFSSPDSPSAEGWSRFPIAADLQVCVHPQSTPYSPEVEARVDAIWDAETTLRPQLFNGRIFCADRIAPHRIEGHWTDYRHALAQMREPSVFEDRPLRQLAVCGALRCADGFVLARRNPKALYLGGFWQSPPAGTVEARTNDDSVDLGAQLMAETFEELGLTPDVVKIGAPRLAAMHANTLILDIGIDLKTSLPFHLLKERWDAHGNREYDELILAKNEDLKMWSLRSEVLPTTQWLMQADMSPSHRDM</sequence>
<dbReference type="InterPro" id="IPR015797">
    <property type="entry name" value="NUDIX_hydrolase-like_dom_sf"/>
</dbReference>
<feature type="domain" description="Nudix hydrolase" evidence="1">
    <location>
        <begin position="97"/>
        <end position="240"/>
    </location>
</feature>